<evidence type="ECO:0000259" key="3">
    <source>
        <dbReference type="Pfam" id="PF00931"/>
    </source>
</evidence>
<dbReference type="AlphaFoldDB" id="A0ABC9FL90"/>
<dbReference type="Gene3D" id="1.10.10.10">
    <property type="entry name" value="Winged helix-like DNA-binding domain superfamily/Winged helix DNA-binding domain"/>
    <property type="match status" value="1"/>
</dbReference>
<comment type="similarity">
    <text evidence="1">Belongs to the disease resistance NB-LRR family.</text>
</comment>
<dbReference type="InterPro" id="IPR036388">
    <property type="entry name" value="WH-like_DNA-bd_sf"/>
</dbReference>
<keyword evidence="2" id="KW-0611">Plant defense</keyword>
<feature type="domain" description="NB-ARC" evidence="3">
    <location>
        <begin position="157"/>
        <end position="327"/>
    </location>
</feature>
<evidence type="ECO:0000256" key="2">
    <source>
        <dbReference type="ARBA" id="ARBA00022821"/>
    </source>
</evidence>
<dbReference type="Gene3D" id="3.40.50.300">
    <property type="entry name" value="P-loop containing nucleotide triphosphate hydrolases"/>
    <property type="match status" value="1"/>
</dbReference>
<name>A0ABC9FL90_9POAL</name>
<protein>
    <recommendedName>
        <fullName evidence="7">AAA+ ATPase domain-containing protein</fullName>
    </recommendedName>
</protein>
<dbReference type="InterPro" id="IPR032675">
    <property type="entry name" value="LRR_dom_sf"/>
</dbReference>
<dbReference type="PANTHER" id="PTHR33463">
    <property type="entry name" value="NB-ARC DOMAIN-CONTAINING PROTEIN-RELATED"/>
    <property type="match status" value="1"/>
</dbReference>
<feature type="domain" description="Disease resistance protein At4g27190-like leucine-rich repeats" evidence="4">
    <location>
        <begin position="747"/>
        <end position="831"/>
    </location>
</feature>
<dbReference type="EMBL" id="OZ075116">
    <property type="protein sequence ID" value="CAL5076549.1"/>
    <property type="molecule type" value="Genomic_DNA"/>
</dbReference>
<dbReference type="Gene3D" id="3.80.10.10">
    <property type="entry name" value="Ribonuclease Inhibitor"/>
    <property type="match status" value="2"/>
</dbReference>
<dbReference type="InterPro" id="IPR050905">
    <property type="entry name" value="Plant_NBS-LRR"/>
</dbReference>
<keyword evidence="6" id="KW-1185">Reference proteome</keyword>
<dbReference type="SUPFAM" id="SSF52540">
    <property type="entry name" value="P-loop containing nucleoside triphosphate hydrolases"/>
    <property type="match status" value="1"/>
</dbReference>
<dbReference type="PRINTS" id="PR00364">
    <property type="entry name" value="DISEASERSIST"/>
</dbReference>
<dbReference type="Pfam" id="PF23247">
    <property type="entry name" value="LRR_RPS2"/>
    <property type="match status" value="1"/>
</dbReference>
<gene>
    <name evidence="5" type="ORF">URODEC1_LOCUS106219</name>
</gene>
<sequence length="878" mass="99750">MAAALWTVLSAIVSVLSFIVVFTTKWFDPHFESFGYPFDTNRRIKDLITLVEELKEIKDDLCRLNPQPSWERDKGWFRSVHHTLNKVHQIKLLDDENQNSFFRKSAVGRKADAEAKRIKNLITEGRALFVAAKANPLPVHQIMPQFQQNVLIGMDSVIKRVFDFLGGSDSLTNGILCLRGACGTGKTSLLNLVRDSCSQMASFDFVIFVVATKECTVFKLQRAILASFGLDISMVSEESIATVIFNVLKDRSFLLLLDDLWARVDLEKVGVPLPLGSTHQFRRKLIFTTRSLAVCADMESAHNYISLEYLDAGDSWKLFEAKAGRANIYSHPQVPYLAAEIVAACGGLPIALCGIGRFMSIMKDPKDWLIAQCLKNSGITEILGFDNEMFQSFKLSYNHLDESIKDCFLVCSLFKKGASIKRERLISWWFGLGLLDVNGRSKAHFIINRLLAVGLLEKGDNDHGDSENSCIKVHPVIHDIFFQIVRECKKNWAPLSTFSYASNWQNFSSLTFLDFTDNNYIIEVPKAIRDLVKLQYLNLSGTKVTSVPFELFYLSELKFLYLRQMRYLNQLPCWVISRLNKLRVIDMFFDITALGSTNIHNLPHMDTPGQGYTSSLLLQIERSNTQLEIFGVCVHTTLQLEILGRLPRVCLRSLCIDKLAQEDNSQIANGEKMYLHNLCQIKNLTELSITRCDTLKEIVAQGDMVNNQFGLFPDLEYLVLGQVENVTWSNAGLNLRVVSLFDCAIKHASWLVQLPCLVELKVSRCHLMEQLVDTTMLSPDLFRDQAVVSFPQLTKLTMQMLPKLSAISDINCEFGNLSYLQVHVCHLLKSLCLQPANNQTKVTLWCSKQWWDELAWQSDVMKTHLIPTCIMQRIRLDT</sequence>
<dbReference type="Pfam" id="PF00931">
    <property type="entry name" value="NB-ARC"/>
    <property type="match status" value="1"/>
</dbReference>
<evidence type="ECO:0000256" key="1">
    <source>
        <dbReference type="ARBA" id="ARBA00008894"/>
    </source>
</evidence>
<dbReference type="InterPro" id="IPR027417">
    <property type="entry name" value="P-loop_NTPase"/>
</dbReference>
<dbReference type="SUPFAM" id="SSF52058">
    <property type="entry name" value="L domain-like"/>
    <property type="match status" value="1"/>
</dbReference>
<dbReference type="InterPro" id="IPR002182">
    <property type="entry name" value="NB-ARC"/>
</dbReference>
<evidence type="ECO:0008006" key="7">
    <source>
        <dbReference type="Google" id="ProtNLM"/>
    </source>
</evidence>
<dbReference type="GO" id="GO:0006952">
    <property type="term" value="P:defense response"/>
    <property type="evidence" value="ECO:0007669"/>
    <property type="project" value="UniProtKB-KW"/>
</dbReference>
<dbReference type="FunFam" id="3.40.50.300:FF:001091">
    <property type="entry name" value="Probable disease resistance protein At1g61300"/>
    <property type="match status" value="1"/>
</dbReference>
<accession>A0ABC9FL90</accession>
<organism evidence="5 6">
    <name type="scientific">Urochloa decumbens</name>
    <dbReference type="NCBI Taxonomy" id="240449"/>
    <lineage>
        <taxon>Eukaryota</taxon>
        <taxon>Viridiplantae</taxon>
        <taxon>Streptophyta</taxon>
        <taxon>Embryophyta</taxon>
        <taxon>Tracheophyta</taxon>
        <taxon>Spermatophyta</taxon>
        <taxon>Magnoliopsida</taxon>
        <taxon>Liliopsida</taxon>
        <taxon>Poales</taxon>
        <taxon>Poaceae</taxon>
        <taxon>PACMAD clade</taxon>
        <taxon>Panicoideae</taxon>
        <taxon>Panicodae</taxon>
        <taxon>Paniceae</taxon>
        <taxon>Melinidinae</taxon>
        <taxon>Urochloa</taxon>
    </lineage>
</organism>
<evidence type="ECO:0000313" key="5">
    <source>
        <dbReference type="EMBL" id="CAL5076549.1"/>
    </source>
</evidence>
<proteinExistence type="inferred from homology"/>
<evidence type="ECO:0000313" key="6">
    <source>
        <dbReference type="Proteomes" id="UP001497457"/>
    </source>
</evidence>
<evidence type="ECO:0000259" key="4">
    <source>
        <dbReference type="Pfam" id="PF23247"/>
    </source>
</evidence>
<dbReference type="InterPro" id="IPR057135">
    <property type="entry name" value="At4g27190-like_LRR"/>
</dbReference>
<reference evidence="5" key="1">
    <citation type="submission" date="2024-10" db="EMBL/GenBank/DDBJ databases">
        <authorList>
            <person name="Ryan C."/>
        </authorList>
    </citation>
    <scope>NUCLEOTIDE SEQUENCE [LARGE SCALE GENOMIC DNA]</scope>
</reference>
<dbReference type="Proteomes" id="UP001497457">
    <property type="component" value="Chromosome 6rd"/>
</dbReference>